<comment type="caution">
    <text evidence="1">The sequence shown here is derived from an EMBL/GenBank/DDBJ whole genome shotgun (WGS) entry which is preliminary data.</text>
</comment>
<name>A0AAD2I188_9AGAR</name>
<dbReference type="EMBL" id="CAVNYO010000480">
    <property type="protein sequence ID" value="CAK5284598.1"/>
    <property type="molecule type" value="Genomic_DNA"/>
</dbReference>
<organism evidence="1 2">
    <name type="scientific">Mycena citricolor</name>
    <dbReference type="NCBI Taxonomy" id="2018698"/>
    <lineage>
        <taxon>Eukaryota</taxon>
        <taxon>Fungi</taxon>
        <taxon>Dikarya</taxon>
        <taxon>Basidiomycota</taxon>
        <taxon>Agaricomycotina</taxon>
        <taxon>Agaricomycetes</taxon>
        <taxon>Agaricomycetidae</taxon>
        <taxon>Agaricales</taxon>
        <taxon>Marasmiineae</taxon>
        <taxon>Mycenaceae</taxon>
        <taxon>Mycena</taxon>
    </lineage>
</organism>
<protein>
    <submittedName>
        <fullName evidence="1">Uncharacterized protein</fullName>
    </submittedName>
</protein>
<evidence type="ECO:0000313" key="2">
    <source>
        <dbReference type="Proteomes" id="UP001295794"/>
    </source>
</evidence>
<reference evidence="1" key="1">
    <citation type="submission" date="2023-11" db="EMBL/GenBank/DDBJ databases">
        <authorList>
            <person name="De Vega J J."/>
            <person name="De Vega J J."/>
        </authorList>
    </citation>
    <scope>NUCLEOTIDE SEQUENCE</scope>
</reference>
<dbReference type="AlphaFoldDB" id="A0AAD2I188"/>
<dbReference type="Proteomes" id="UP001295794">
    <property type="component" value="Unassembled WGS sequence"/>
</dbReference>
<accession>A0AAD2I188</accession>
<evidence type="ECO:0000313" key="1">
    <source>
        <dbReference type="EMBL" id="CAK5284598.1"/>
    </source>
</evidence>
<proteinExistence type="predicted"/>
<keyword evidence="2" id="KW-1185">Reference proteome</keyword>
<sequence length="353" mass="37072">MSDNAPESPTPTSFASADEVGALRSEVSVLSGQFAQLLARMNAAWPAAPATSAPAAAAASPAAAPAAPPAAATGSTSAAAPASTPAVAPASTASFVGFAQAPSFGTLGTASFGTAPAHQFVPPLPPLDSPAGAHPSLRSLFPDVEPAVIFAVLSHELKAQDLYKLDARVNELDATFTLNASGVFERNVAGHKQYATPATVIHPLHVYFSILAAHLLSGSAVPADIRMSASTYFHRYLSHITTLSVEYEWKAVLRYHELFFNRRRGDMRDGVYANWAFPDVGLLSLHVYQHRRTSPVMAAAKAPAAKRPPPGNNTSEVCQNFNAGRCASPCRFGRLHTCSSPGCGKDHPLTQHK</sequence>
<gene>
    <name evidence="1" type="ORF">MYCIT1_LOCUS37940</name>
</gene>